<protein>
    <recommendedName>
        <fullName evidence="6">Phenylalanine--tRNA ligase beta subunit</fullName>
        <ecNumber evidence="5">6.1.1.20</ecNumber>
    </recommendedName>
    <alternativeName>
        <fullName evidence="17">Phenylalanyl-tRNA synthetase beta subunit</fullName>
    </alternativeName>
</protein>
<dbReference type="NCBIfam" id="TIGR00472">
    <property type="entry name" value="pheT_bact"/>
    <property type="match status" value="1"/>
</dbReference>
<dbReference type="Gene3D" id="3.30.56.10">
    <property type="match status" value="2"/>
</dbReference>
<evidence type="ECO:0000256" key="7">
    <source>
        <dbReference type="ARBA" id="ARBA00022490"/>
    </source>
</evidence>
<evidence type="ECO:0000256" key="12">
    <source>
        <dbReference type="ARBA" id="ARBA00022840"/>
    </source>
</evidence>
<dbReference type="GO" id="GO:0000287">
    <property type="term" value="F:magnesium ion binding"/>
    <property type="evidence" value="ECO:0007669"/>
    <property type="project" value="InterPro"/>
</dbReference>
<evidence type="ECO:0000256" key="2">
    <source>
        <dbReference type="ARBA" id="ARBA00004496"/>
    </source>
</evidence>
<dbReference type="GO" id="GO:0006432">
    <property type="term" value="P:phenylalanyl-tRNA aminoacylation"/>
    <property type="evidence" value="ECO:0007669"/>
    <property type="project" value="InterPro"/>
</dbReference>
<dbReference type="NCBIfam" id="NF045760">
    <property type="entry name" value="YtpR"/>
    <property type="match status" value="1"/>
</dbReference>
<feature type="domain" description="B5" evidence="20">
    <location>
        <begin position="414"/>
        <end position="490"/>
    </location>
</feature>
<dbReference type="SUPFAM" id="SSF56037">
    <property type="entry name" value="PheT/TilS domain"/>
    <property type="match status" value="1"/>
</dbReference>
<dbReference type="InterPro" id="IPR002547">
    <property type="entry name" value="tRNA-bd_dom"/>
</dbReference>
<keyword evidence="16" id="KW-0030">Aminoacyl-tRNA synthetase</keyword>
<dbReference type="EC" id="6.1.1.20" evidence="5"/>
<evidence type="ECO:0000256" key="1">
    <source>
        <dbReference type="ARBA" id="ARBA00001946"/>
    </source>
</evidence>
<comment type="subcellular location">
    <subcellularLocation>
        <location evidence="2">Cytoplasm</location>
    </subcellularLocation>
</comment>
<evidence type="ECO:0000256" key="11">
    <source>
        <dbReference type="ARBA" id="ARBA00022741"/>
    </source>
</evidence>
<accession>A0A382A6P9</accession>
<dbReference type="InterPro" id="IPR033714">
    <property type="entry name" value="tRNA_bind_bactPheRS"/>
</dbReference>
<dbReference type="InterPro" id="IPR045864">
    <property type="entry name" value="aa-tRNA-synth_II/BPL/LPL"/>
</dbReference>
<dbReference type="Pfam" id="PF03483">
    <property type="entry name" value="B3_4"/>
    <property type="match status" value="1"/>
</dbReference>
<keyword evidence="14" id="KW-0694">RNA-binding</keyword>
<keyword evidence="12" id="KW-0067">ATP-binding</keyword>
<evidence type="ECO:0000259" key="19">
    <source>
        <dbReference type="PROSITE" id="PS50886"/>
    </source>
</evidence>
<dbReference type="HAMAP" id="MF_00283">
    <property type="entry name" value="Phe_tRNA_synth_beta1"/>
    <property type="match status" value="1"/>
</dbReference>
<feature type="domain" description="TRNA-binding" evidence="19">
    <location>
        <begin position="42"/>
        <end position="154"/>
    </location>
</feature>
<dbReference type="InterPro" id="IPR005147">
    <property type="entry name" value="tRNA_synthase_B5-dom"/>
</dbReference>
<comment type="catalytic activity">
    <reaction evidence="18">
        <text>tRNA(Phe) + L-phenylalanine + ATP = L-phenylalanyl-tRNA(Phe) + AMP + diphosphate + H(+)</text>
        <dbReference type="Rhea" id="RHEA:19413"/>
        <dbReference type="Rhea" id="RHEA-COMP:9668"/>
        <dbReference type="Rhea" id="RHEA-COMP:9699"/>
        <dbReference type="ChEBI" id="CHEBI:15378"/>
        <dbReference type="ChEBI" id="CHEBI:30616"/>
        <dbReference type="ChEBI" id="CHEBI:33019"/>
        <dbReference type="ChEBI" id="CHEBI:58095"/>
        <dbReference type="ChEBI" id="CHEBI:78442"/>
        <dbReference type="ChEBI" id="CHEBI:78531"/>
        <dbReference type="ChEBI" id="CHEBI:456215"/>
        <dbReference type="EC" id="6.1.1.20"/>
    </reaction>
</comment>
<keyword evidence="15" id="KW-0648">Protein biosynthesis</keyword>
<dbReference type="SMART" id="SM00874">
    <property type="entry name" value="B5"/>
    <property type="match status" value="1"/>
</dbReference>
<dbReference type="Gene3D" id="3.50.40.10">
    <property type="entry name" value="Phenylalanyl-trna Synthetase, Chain B, domain 3"/>
    <property type="match status" value="1"/>
</dbReference>
<keyword evidence="8" id="KW-0820">tRNA-binding</keyword>
<dbReference type="PANTHER" id="PTHR10947">
    <property type="entry name" value="PHENYLALANYL-TRNA SYNTHETASE BETA CHAIN AND LEUCINE-RICH REPEAT-CONTAINING PROTEIN 47"/>
    <property type="match status" value="1"/>
</dbReference>
<evidence type="ECO:0000256" key="14">
    <source>
        <dbReference type="ARBA" id="ARBA00022884"/>
    </source>
</evidence>
<dbReference type="GO" id="GO:0004826">
    <property type="term" value="F:phenylalanine-tRNA ligase activity"/>
    <property type="evidence" value="ECO:0007669"/>
    <property type="project" value="UniProtKB-EC"/>
</dbReference>
<dbReference type="Gene3D" id="2.40.50.140">
    <property type="entry name" value="Nucleic acid-binding proteins"/>
    <property type="match status" value="1"/>
</dbReference>
<keyword evidence="7" id="KW-0963">Cytoplasm</keyword>
<evidence type="ECO:0000256" key="9">
    <source>
        <dbReference type="ARBA" id="ARBA00022598"/>
    </source>
</evidence>
<dbReference type="FunFam" id="3.50.40.10:FF:000001">
    <property type="entry name" value="Phenylalanine--tRNA ligase beta subunit"/>
    <property type="match status" value="1"/>
</dbReference>
<comment type="subunit">
    <text evidence="4">Tetramer of two alpha and two beta subunits.</text>
</comment>
<proteinExistence type="inferred from homology"/>
<evidence type="ECO:0000259" key="20">
    <source>
        <dbReference type="PROSITE" id="PS51483"/>
    </source>
</evidence>
<evidence type="ECO:0000256" key="13">
    <source>
        <dbReference type="ARBA" id="ARBA00022842"/>
    </source>
</evidence>
<evidence type="ECO:0000256" key="5">
    <source>
        <dbReference type="ARBA" id="ARBA00012814"/>
    </source>
</evidence>
<dbReference type="Gene3D" id="3.30.930.10">
    <property type="entry name" value="Bira Bifunctional Protein, Domain 2"/>
    <property type="match status" value="1"/>
</dbReference>
<evidence type="ECO:0000256" key="10">
    <source>
        <dbReference type="ARBA" id="ARBA00022723"/>
    </source>
</evidence>
<dbReference type="Pfam" id="PF01588">
    <property type="entry name" value="tRNA_bind"/>
    <property type="match status" value="1"/>
</dbReference>
<dbReference type="FunFam" id="2.40.50.140:FF:000045">
    <property type="entry name" value="Phenylalanine--tRNA ligase beta subunit"/>
    <property type="match status" value="1"/>
</dbReference>
<keyword evidence="11" id="KW-0547">Nucleotide-binding</keyword>
<keyword evidence="13" id="KW-0460">Magnesium</keyword>
<dbReference type="Pfam" id="PF17759">
    <property type="entry name" value="tRNA_synthFbeta"/>
    <property type="match status" value="1"/>
</dbReference>
<evidence type="ECO:0000256" key="6">
    <source>
        <dbReference type="ARBA" id="ARBA00017032"/>
    </source>
</evidence>
<evidence type="ECO:0000256" key="8">
    <source>
        <dbReference type="ARBA" id="ARBA00022555"/>
    </source>
</evidence>
<dbReference type="Pfam" id="PF03484">
    <property type="entry name" value="B5"/>
    <property type="match status" value="1"/>
</dbReference>
<evidence type="ECO:0000256" key="4">
    <source>
        <dbReference type="ARBA" id="ARBA00011209"/>
    </source>
</evidence>
<dbReference type="SMART" id="SM00873">
    <property type="entry name" value="B3_4"/>
    <property type="match status" value="1"/>
</dbReference>
<gene>
    <name evidence="21" type="ORF">METZ01_LOCUS149903</name>
</gene>
<feature type="non-terminal residue" evidence="21">
    <location>
        <position position="604"/>
    </location>
</feature>
<dbReference type="SUPFAM" id="SSF46955">
    <property type="entry name" value="Putative DNA-binding domain"/>
    <property type="match status" value="1"/>
</dbReference>
<dbReference type="GO" id="GO:0005524">
    <property type="term" value="F:ATP binding"/>
    <property type="evidence" value="ECO:0007669"/>
    <property type="project" value="UniProtKB-KW"/>
</dbReference>
<comment type="similarity">
    <text evidence="3">Belongs to the phenylalanyl-tRNA synthetase beta subunit family. Type 1 subfamily.</text>
</comment>
<dbReference type="InterPro" id="IPR004532">
    <property type="entry name" value="Phe-tRNA-ligase_IIc_bsu_bact"/>
</dbReference>
<comment type="cofactor">
    <cofactor evidence="1">
        <name>Mg(2+)</name>
        <dbReference type="ChEBI" id="CHEBI:18420"/>
    </cofactor>
</comment>
<evidence type="ECO:0000256" key="17">
    <source>
        <dbReference type="ARBA" id="ARBA00033189"/>
    </source>
</evidence>
<dbReference type="InterPro" id="IPR009061">
    <property type="entry name" value="DNA-bd_dom_put_sf"/>
</dbReference>
<keyword evidence="9" id="KW-0436">Ligase</keyword>
<dbReference type="InterPro" id="IPR020825">
    <property type="entry name" value="Phe-tRNA_synthase-like_B3/B4"/>
</dbReference>
<dbReference type="InterPro" id="IPR005146">
    <property type="entry name" value="B3/B4_tRNA-bd"/>
</dbReference>
<sequence>MNISYNWLKEFLKLKDSVEETADILTELGLEVEGISNFESIKGGLKGVVIGKVKTCKKHPNADRLKIATVDIGQKEDVQVVCGAENVDSNQTVAVATVGTKIYTNEDFWTIKKNKIRGEVSNGMICAEDELNLGESHEGIMLLDDKYKAGTPLDKIFKIKTDSILEIGLTPNRSDAISHYGTARDLRAGLLQRGKKLELIKPSATDFIVDKKTTNIKIQVDNSILAPRYCGVVIEDIVVKQSPQWLINRLKSIDVSPINNIVDITNYILHDIGQPLHAFDYNNITDNKITVKTLKNGTKFMTLDGVERKLTENDLMICSGNKPLCLAGIYGGLNSGVTDKTTSIFLESAYFDPITIRKSSKHHDLNTDASYRFERGIDPNITKLALKRACILIKEVCKGSMISSDIIDVSPKKINDKRLLIRFDNIENLIGKKIDREIIKRIITSLDIKIESITESNLGVSIPAYRSDVTREADVVEEILRIYGYNNIESSKKINRSLIPYDQLSKNDFENRISNHLVSLGFFEIITNSLTSEKYNKKNKNIKEPLNINVINSSSSDLSMLRNSLMFSGIEALSYNINRKQTNLKMFEFGKDYIKKENKYIEEE</sequence>
<name>A0A382A6P9_9ZZZZ</name>
<dbReference type="InterPro" id="IPR045060">
    <property type="entry name" value="Phe-tRNA-ligase_IIc_bsu"/>
</dbReference>
<dbReference type="PANTHER" id="PTHR10947:SF0">
    <property type="entry name" value="PHENYLALANINE--TRNA LIGASE BETA SUBUNIT"/>
    <property type="match status" value="1"/>
</dbReference>
<evidence type="ECO:0000313" key="21">
    <source>
        <dbReference type="EMBL" id="SVA97049.1"/>
    </source>
</evidence>
<reference evidence="21" key="1">
    <citation type="submission" date="2018-05" db="EMBL/GenBank/DDBJ databases">
        <authorList>
            <person name="Lanie J.A."/>
            <person name="Ng W.-L."/>
            <person name="Kazmierczak K.M."/>
            <person name="Andrzejewski T.M."/>
            <person name="Davidsen T.M."/>
            <person name="Wayne K.J."/>
            <person name="Tettelin H."/>
            <person name="Glass J.I."/>
            <person name="Rusch D."/>
            <person name="Podicherti R."/>
            <person name="Tsui H.-C.T."/>
            <person name="Winkler M.E."/>
        </authorList>
    </citation>
    <scope>NUCLEOTIDE SEQUENCE</scope>
</reference>
<evidence type="ECO:0000256" key="15">
    <source>
        <dbReference type="ARBA" id="ARBA00022917"/>
    </source>
</evidence>
<organism evidence="21">
    <name type="scientific">marine metagenome</name>
    <dbReference type="NCBI Taxonomy" id="408172"/>
    <lineage>
        <taxon>unclassified sequences</taxon>
        <taxon>metagenomes</taxon>
        <taxon>ecological metagenomes</taxon>
    </lineage>
</organism>
<dbReference type="GO" id="GO:0000049">
    <property type="term" value="F:tRNA binding"/>
    <property type="evidence" value="ECO:0007669"/>
    <property type="project" value="UniProtKB-KW"/>
</dbReference>
<dbReference type="InterPro" id="IPR012340">
    <property type="entry name" value="NA-bd_OB-fold"/>
</dbReference>
<dbReference type="InterPro" id="IPR041616">
    <property type="entry name" value="PheRS_beta_core"/>
</dbReference>
<evidence type="ECO:0000256" key="18">
    <source>
        <dbReference type="ARBA" id="ARBA00049255"/>
    </source>
</evidence>
<dbReference type="SUPFAM" id="SSF55681">
    <property type="entry name" value="Class II aaRS and biotin synthetases"/>
    <property type="match status" value="1"/>
</dbReference>
<dbReference type="GO" id="GO:0009328">
    <property type="term" value="C:phenylalanine-tRNA ligase complex"/>
    <property type="evidence" value="ECO:0007669"/>
    <property type="project" value="TreeGrafter"/>
</dbReference>
<keyword evidence="10" id="KW-0479">Metal-binding</keyword>
<dbReference type="PROSITE" id="PS51483">
    <property type="entry name" value="B5"/>
    <property type="match status" value="1"/>
</dbReference>
<dbReference type="SUPFAM" id="SSF50249">
    <property type="entry name" value="Nucleic acid-binding proteins"/>
    <property type="match status" value="1"/>
</dbReference>
<dbReference type="PROSITE" id="PS50886">
    <property type="entry name" value="TRBD"/>
    <property type="match status" value="1"/>
</dbReference>
<dbReference type="EMBL" id="UINC01024084">
    <property type="protein sequence ID" value="SVA97049.1"/>
    <property type="molecule type" value="Genomic_DNA"/>
</dbReference>
<evidence type="ECO:0000256" key="3">
    <source>
        <dbReference type="ARBA" id="ARBA00008653"/>
    </source>
</evidence>
<evidence type="ECO:0000256" key="16">
    <source>
        <dbReference type="ARBA" id="ARBA00023146"/>
    </source>
</evidence>
<dbReference type="AlphaFoldDB" id="A0A382A6P9"/>
<dbReference type="CDD" id="cd02796">
    <property type="entry name" value="tRNA_bind_bactPheRS"/>
    <property type="match status" value="1"/>
</dbReference>